<keyword evidence="4" id="KW-0597">Phosphoprotein</keyword>
<dbReference type="OrthoDB" id="19014at2759"/>
<comment type="subcellular location">
    <subcellularLocation>
        <location evidence="1">Cytoplasm</location>
        <location evidence="1">Cytoskeleton</location>
    </subcellularLocation>
</comment>
<dbReference type="AlphaFoldDB" id="A0A0L0CRP2"/>
<evidence type="ECO:0000256" key="3">
    <source>
        <dbReference type="ARBA" id="ARBA00022490"/>
    </source>
</evidence>
<dbReference type="Pfam" id="PF12796">
    <property type="entry name" value="Ank_2"/>
    <property type="match status" value="2"/>
</dbReference>
<reference evidence="15 16" key="1">
    <citation type="journal article" date="2015" name="Nat. Commun.">
        <title>Lucilia cuprina genome unlocks parasitic fly biology to underpin future interventions.</title>
        <authorList>
            <person name="Anstead C.A."/>
            <person name="Korhonen P.K."/>
            <person name="Young N.D."/>
            <person name="Hall R.S."/>
            <person name="Jex A.R."/>
            <person name="Murali S.C."/>
            <person name="Hughes D.S."/>
            <person name="Lee S.F."/>
            <person name="Perry T."/>
            <person name="Stroehlein A.J."/>
            <person name="Ansell B.R."/>
            <person name="Breugelmans B."/>
            <person name="Hofmann A."/>
            <person name="Qu J."/>
            <person name="Dugan S."/>
            <person name="Lee S.L."/>
            <person name="Chao H."/>
            <person name="Dinh H."/>
            <person name="Han Y."/>
            <person name="Doddapaneni H.V."/>
            <person name="Worley K.C."/>
            <person name="Muzny D.M."/>
            <person name="Ioannidis P."/>
            <person name="Waterhouse R.M."/>
            <person name="Zdobnov E.M."/>
            <person name="James P.J."/>
            <person name="Bagnall N.H."/>
            <person name="Kotze A.C."/>
            <person name="Gibbs R.A."/>
            <person name="Richards S."/>
            <person name="Batterham P."/>
            <person name="Gasser R.B."/>
        </authorList>
    </citation>
    <scope>NUCLEOTIDE SEQUENCE [LARGE SCALE GENOMIC DNA]</scope>
    <source>
        <strain evidence="15 16">LS</strain>
        <tissue evidence="15">Full body</tissue>
    </source>
</reference>
<name>A0A0L0CRP2_LUCCU</name>
<dbReference type="PROSITE" id="PS50088">
    <property type="entry name" value="ANK_REPEAT"/>
    <property type="match status" value="4"/>
</dbReference>
<evidence type="ECO:0000256" key="5">
    <source>
        <dbReference type="ARBA" id="ARBA00022737"/>
    </source>
</evidence>
<feature type="repeat" description="ANK" evidence="13">
    <location>
        <begin position="111"/>
        <end position="143"/>
    </location>
</feature>
<evidence type="ECO:0000313" key="16">
    <source>
        <dbReference type="Proteomes" id="UP000037069"/>
    </source>
</evidence>
<organism evidence="15 16">
    <name type="scientific">Lucilia cuprina</name>
    <name type="common">Green bottle fly</name>
    <name type="synonym">Australian sheep blowfly</name>
    <dbReference type="NCBI Taxonomy" id="7375"/>
    <lineage>
        <taxon>Eukaryota</taxon>
        <taxon>Metazoa</taxon>
        <taxon>Ecdysozoa</taxon>
        <taxon>Arthropoda</taxon>
        <taxon>Hexapoda</taxon>
        <taxon>Insecta</taxon>
        <taxon>Pterygota</taxon>
        <taxon>Neoptera</taxon>
        <taxon>Endopterygota</taxon>
        <taxon>Diptera</taxon>
        <taxon>Brachycera</taxon>
        <taxon>Muscomorpha</taxon>
        <taxon>Oestroidea</taxon>
        <taxon>Calliphoridae</taxon>
        <taxon>Luciliinae</taxon>
        <taxon>Lucilia</taxon>
    </lineage>
</organism>
<dbReference type="SMART" id="SM00248">
    <property type="entry name" value="ANK"/>
    <property type="match status" value="6"/>
</dbReference>
<dbReference type="FunFam" id="1.25.40.20:FF:000004">
    <property type="entry name" value="Phosphatase 1 regulatory subunit 12A"/>
    <property type="match status" value="1"/>
</dbReference>
<dbReference type="SUPFAM" id="SSF48403">
    <property type="entry name" value="Ankyrin repeat"/>
    <property type="match status" value="1"/>
</dbReference>
<evidence type="ECO:0000256" key="9">
    <source>
        <dbReference type="ARBA" id="ARBA00059024"/>
    </source>
</evidence>
<dbReference type="GO" id="GO:0005737">
    <property type="term" value="C:cytoplasm"/>
    <property type="evidence" value="ECO:0007669"/>
    <property type="project" value="TreeGrafter"/>
</dbReference>
<dbReference type="Proteomes" id="UP000037069">
    <property type="component" value="Unassembled WGS sequence"/>
</dbReference>
<evidence type="ECO:0000256" key="7">
    <source>
        <dbReference type="ARBA" id="ARBA00023212"/>
    </source>
</evidence>
<dbReference type="FunFam" id="1.25.40.20:FF:000007">
    <property type="entry name" value="Phosphatase 1 regulatory subunit 12A"/>
    <property type="match status" value="1"/>
</dbReference>
<feature type="repeat" description="ANK" evidence="13">
    <location>
        <begin position="208"/>
        <end position="240"/>
    </location>
</feature>
<keyword evidence="3" id="KW-0963">Cytoplasm</keyword>
<comment type="function">
    <text evidence="9">Regulates myosin phosphatase activity. Augments Ca(2+) sensitivity of the contractile apparatus.</text>
</comment>
<evidence type="ECO:0000256" key="8">
    <source>
        <dbReference type="ARBA" id="ARBA00038386"/>
    </source>
</evidence>
<evidence type="ECO:0000256" key="4">
    <source>
        <dbReference type="ARBA" id="ARBA00022553"/>
    </source>
</evidence>
<evidence type="ECO:0000256" key="12">
    <source>
        <dbReference type="ARBA" id="ARBA00083252"/>
    </source>
</evidence>
<comment type="caution">
    <text evidence="15">The sequence shown here is derived from an EMBL/GenBank/DDBJ whole genome shotgun (WGS) entry which is preliminary data.</text>
</comment>
<protein>
    <recommendedName>
        <fullName evidence="11">Protein phosphatase 1 regulatory subunit 12B</fullName>
    </recommendedName>
    <alternativeName>
        <fullName evidence="12">Myosin phosphatase-targeting subunit 2</fullName>
    </alternativeName>
</protein>
<dbReference type="InterPro" id="IPR002110">
    <property type="entry name" value="Ankyrin_rpt"/>
</dbReference>
<keyword evidence="7" id="KW-0206">Cytoskeleton</keyword>
<feature type="repeat" description="ANK" evidence="13">
    <location>
        <begin position="241"/>
        <end position="273"/>
    </location>
</feature>
<feature type="repeat" description="ANK" evidence="13">
    <location>
        <begin position="78"/>
        <end position="110"/>
    </location>
</feature>
<evidence type="ECO:0000256" key="2">
    <source>
        <dbReference type="ARBA" id="ARBA00022473"/>
    </source>
</evidence>
<dbReference type="PANTHER" id="PTHR24179">
    <property type="entry name" value="PROTEIN PHOSPHATASE 1 REGULATORY SUBUNIT 12"/>
    <property type="match status" value="1"/>
</dbReference>
<evidence type="ECO:0000256" key="1">
    <source>
        <dbReference type="ARBA" id="ARBA00004245"/>
    </source>
</evidence>
<evidence type="ECO:0000256" key="14">
    <source>
        <dbReference type="SAM" id="MobiDB-lite"/>
    </source>
</evidence>
<dbReference type="OMA" id="TEEEHIM"/>
<evidence type="ECO:0000256" key="11">
    <source>
        <dbReference type="ARBA" id="ARBA00072757"/>
    </source>
</evidence>
<keyword evidence="16" id="KW-1185">Reference proteome</keyword>
<keyword evidence="2" id="KW-0217">Developmental protein</keyword>
<evidence type="ECO:0000256" key="13">
    <source>
        <dbReference type="PROSITE-ProRule" id="PRU00023"/>
    </source>
</evidence>
<keyword evidence="5" id="KW-0677">Repeat</keyword>
<proteinExistence type="inferred from homology"/>
<dbReference type="PANTHER" id="PTHR24179:SF21">
    <property type="entry name" value="MYOSIN BINDING SUBUNIT, ISOFORM O"/>
    <property type="match status" value="1"/>
</dbReference>
<accession>A0A0L0CRP2</accession>
<dbReference type="InterPro" id="IPR036770">
    <property type="entry name" value="Ankyrin_rpt-contain_sf"/>
</dbReference>
<dbReference type="GO" id="GO:0019208">
    <property type="term" value="F:phosphatase regulator activity"/>
    <property type="evidence" value="ECO:0007669"/>
    <property type="project" value="TreeGrafter"/>
</dbReference>
<feature type="region of interest" description="Disordered" evidence="14">
    <location>
        <begin position="18"/>
        <end position="39"/>
    </location>
</feature>
<dbReference type="Gene3D" id="1.25.40.20">
    <property type="entry name" value="Ankyrin repeat-containing domain"/>
    <property type="match status" value="2"/>
</dbReference>
<evidence type="ECO:0000313" key="15">
    <source>
        <dbReference type="EMBL" id="KNC34892.1"/>
    </source>
</evidence>
<keyword evidence="6 13" id="KW-0040">ANK repeat</keyword>
<dbReference type="PROSITE" id="PS50297">
    <property type="entry name" value="ANK_REP_REGION"/>
    <property type="match status" value="4"/>
</dbReference>
<dbReference type="STRING" id="7375.A0A0L0CRP2"/>
<gene>
    <name evidence="15" type="ORF">FF38_06737</name>
</gene>
<dbReference type="GO" id="GO:0004857">
    <property type="term" value="F:enzyme inhibitor activity"/>
    <property type="evidence" value="ECO:0007669"/>
    <property type="project" value="TreeGrafter"/>
</dbReference>
<evidence type="ECO:0000256" key="10">
    <source>
        <dbReference type="ARBA" id="ARBA00065548"/>
    </source>
</evidence>
<evidence type="ECO:0000256" key="6">
    <source>
        <dbReference type="ARBA" id="ARBA00023043"/>
    </source>
</evidence>
<dbReference type="GO" id="GO:0005856">
    <property type="term" value="C:cytoskeleton"/>
    <property type="evidence" value="ECO:0007669"/>
    <property type="project" value="UniProtKB-SubCell"/>
</dbReference>
<dbReference type="InterPro" id="IPR051226">
    <property type="entry name" value="PP1_Regulatory_Subunit"/>
</dbReference>
<comment type="similarity">
    <text evidence="8">Belongs to the NRARP family.</text>
</comment>
<sequence length="400" mass="44901">MTSLDIRNNSAVMKRAEQLKRWEESDTNQQPPVPRPERGSRIKFSSGCIFLAACLAGDKEEVLKMLEQGADINTANVDGLTALHQACIDDNLEMVEFLVEQGADINRQDNEGWTPLHATASCGFVSIARYLVEHGADVAAVNSDGDLAVDLAVDIQHLPMIDFMQKMVSEQQIDCAKARQAEEQQMLSDAKKWLRSDASEVDRPHPKTGATALHVAAAKGYTKVLSLLLAGRANVDAKDNDGWTPLHAAAHWGQKESAEMLLDAMADMDVTNYAGQTCIDVADRKMVKFLEEYRASNKRMKRRPSSQISRISDTIENHIDKTNTKIIRVEVRPENNKDHVNVYNILIEPSSLAFYPHMSLSYLHFISFTMRLSFHLNIDHNSLIDLFILPYTIILICFKY</sequence>
<comment type="subunit">
    <text evidence="10">PP1 comprises a catalytic subunit, PPP1CA, PPP1CB or PPP1CC, and one or several targeting or regulatory subunits. PPP1R12B mediates binding to myosin. Isoform 3 and isoform 4 bind PPP1R12A, but not isoform 1 of PPP1R12B itself. Binds IL16.</text>
</comment>
<dbReference type="EMBL" id="JRES01000009">
    <property type="protein sequence ID" value="KNC34892.1"/>
    <property type="molecule type" value="Genomic_DNA"/>
</dbReference>